<reference evidence="1" key="1">
    <citation type="submission" date="2015-06" db="UniProtKB">
        <authorList>
            <consortium name="EnsemblPlants"/>
        </authorList>
    </citation>
    <scope>IDENTIFICATION</scope>
</reference>
<dbReference type="AlphaFoldDB" id="M8CEX4"/>
<dbReference type="Pfam" id="PF23622">
    <property type="entry name" value="LRR_At1g61320_AtMIF1"/>
    <property type="match status" value="1"/>
</dbReference>
<dbReference type="InterPro" id="IPR001810">
    <property type="entry name" value="F-box_dom"/>
</dbReference>
<dbReference type="InterPro" id="IPR053781">
    <property type="entry name" value="F-box_AtFBL13-like"/>
</dbReference>
<dbReference type="InterPro" id="IPR055357">
    <property type="entry name" value="LRR_At1g61320_AtMIF1"/>
</dbReference>
<dbReference type="ExpressionAtlas" id="M8CEX4">
    <property type="expression patterns" value="baseline"/>
</dbReference>
<dbReference type="SUPFAM" id="SSF81383">
    <property type="entry name" value="F-box domain"/>
    <property type="match status" value="1"/>
</dbReference>
<evidence type="ECO:0000313" key="1">
    <source>
        <dbReference type="EnsemblPlants" id="EMT32984"/>
    </source>
</evidence>
<dbReference type="PANTHER" id="PTHR34145">
    <property type="entry name" value="OS02G0105600 PROTEIN"/>
    <property type="match status" value="1"/>
</dbReference>
<name>M8CEX4_AEGTA</name>
<dbReference type="InterPro" id="IPR032675">
    <property type="entry name" value="LRR_dom_sf"/>
</dbReference>
<dbReference type="Gene3D" id="1.20.1280.50">
    <property type="match status" value="1"/>
</dbReference>
<dbReference type="InterPro" id="IPR036047">
    <property type="entry name" value="F-box-like_dom_sf"/>
</dbReference>
<organism evidence="1">
    <name type="scientific">Aegilops tauschii</name>
    <name type="common">Tausch's goatgrass</name>
    <name type="synonym">Aegilops squarrosa</name>
    <dbReference type="NCBI Taxonomy" id="37682"/>
    <lineage>
        <taxon>Eukaryota</taxon>
        <taxon>Viridiplantae</taxon>
        <taxon>Streptophyta</taxon>
        <taxon>Embryophyta</taxon>
        <taxon>Tracheophyta</taxon>
        <taxon>Spermatophyta</taxon>
        <taxon>Magnoliopsida</taxon>
        <taxon>Liliopsida</taxon>
        <taxon>Poales</taxon>
        <taxon>Poaceae</taxon>
        <taxon>BOP clade</taxon>
        <taxon>Pooideae</taxon>
        <taxon>Triticodae</taxon>
        <taxon>Triticeae</taxon>
        <taxon>Triticinae</taxon>
        <taxon>Aegilops</taxon>
    </lineage>
</organism>
<dbReference type="SUPFAM" id="SSF52058">
    <property type="entry name" value="L domain-like"/>
    <property type="match status" value="1"/>
</dbReference>
<dbReference type="Gene3D" id="3.80.10.10">
    <property type="entry name" value="Ribonuclease Inhibitor"/>
    <property type="match status" value="1"/>
</dbReference>
<sequence>MEKLNLRGIVISFGTFRIRLEQCLCVSVDSRDSFMTRDRTSRLGVCSRIPPTAKTHRRLRMQACSVSHVRQENNGNPVAKNPFRRLWLCRCRCLVSKISSRNRVNPVNSAGSSTGLHNSMVHEWMIVGCGSTGGPPFGGFVEQGDPFELAQGFKRHVGEAGAARDQPLDASAGVTEARQAQCLKEWQVDTNHLRWAEPPRAVDLGSAPPASSPSAKTDLLAAHREHHREGLTRHPGICLSKRAPRKGPKTKDCVKNTCKMTKFKGLQLHHLPHDVLRIILSRLTLKEAVRMSILSRRWRRLWKCYPKLVFTRATMRGSNAVVGCRKPPLRTRFIRGINSILRQLRSTNLNKFVVKFALRKRHTSHIDRWIKFSATSKTKHVVMDLSPGLKGSNKRDDMYSFPLHLFSGSSGSCVRSLCLGFVYLTPPADLHGFSNLKKLSLHMVTITGELQCLFPECAVLEWLSITKCRMVGLSIGQELSRLQYLCVKICSLQKLDIRAPNLTTLVFADLMLFSASDCFNYVCNDVVNALSHVQSLSIYFQMNTKVQGFVKNPSRLTNLRHLTLEINIGGWPEAPGGVLRLAYLLECAVLPQQPTSGNRVRNPPRCLRTIISRPSE</sequence>
<dbReference type="PANTHER" id="PTHR34145:SF48">
    <property type="entry name" value="OS01G0553400 PROTEIN"/>
    <property type="match status" value="1"/>
</dbReference>
<dbReference type="PROSITE" id="PS50181">
    <property type="entry name" value="FBOX"/>
    <property type="match status" value="1"/>
</dbReference>
<dbReference type="InterPro" id="IPR053772">
    <property type="entry name" value="At1g61320/At1g61330-like"/>
</dbReference>
<dbReference type="CDD" id="cd22160">
    <property type="entry name" value="F-box_AtFBL13-like"/>
    <property type="match status" value="1"/>
</dbReference>
<accession>M8CEX4</accession>
<dbReference type="EnsemblPlants" id="EMT32984">
    <property type="protein sequence ID" value="EMT32984"/>
    <property type="gene ID" value="F775_00158"/>
</dbReference>
<dbReference type="Pfam" id="PF00646">
    <property type="entry name" value="F-box"/>
    <property type="match status" value="1"/>
</dbReference>
<proteinExistence type="predicted"/>
<protein>
    <submittedName>
        <fullName evidence="1">Uncharacterized protein</fullName>
    </submittedName>
</protein>